<protein>
    <recommendedName>
        <fullName evidence="1">PIN domain-containing protein</fullName>
    </recommendedName>
</protein>
<dbReference type="Gene3D" id="3.40.50.1010">
    <property type="entry name" value="5'-nuclease"/>
    <property type="match status" value="1"/>
</dbReference>
<evidence type="ECO:0000259" key="1">
    <source>
        <dbReference type="Pfam" id="PF01850"/>
    </source>
</evidence>
<dbReference type="EMBL" id="FITM01000082">
    <property type="protein sequence ID" value="CZB16542.1"/>
    <property type="molecule type" value="Genomic_DNA"/>
</dbReference>
<name>A0A170T844_9SYNE</name>
<evidence type="ECO:0000313" key="3">
    <source>
        <dbReference type="Proteomes" id="UP000182631"/>
    </source>
</evidence>
<dbReference type="AlphaFoldDB" id="A0A170T844"/>
<proteinExistence type="predicted"/>
<keyword evidence="3" id="KW-1185">Reference proteome</keyword>
<dbReference type="InterPro" id="IPR002716">
    <property type="entry name" value="PIN_dom"/>
</dbReference>
<evidence type="ECO:0000313" key="2">
    <source>
        <dbReference type="EMBL" id="CZB16542.1"/>
    </source>
</evidence>
<feature type="domain" description="PIN" evidence="1">
    <location>
        <begin position="46"/>
        <end position="105"/>
    </location>
</feature>
<dbReference type="InterPro" id="IPR029060">
    <property type="entry name" value="PIN-like_dom_sf"/>
</dbReference>
<reference evidence="3" key="1">
    <citation type="submission" date="2016-02" db="EMBL/GenBank/DDBJ databases">
        <authorList>
            <person name="liu f."/>
        </authorList>
    </citation>
    <scope>NUCLEOTIDE SEQUENCE [LARGE SCALE GENOMIC DNA]</scope>
</reference>
<sequence>MKQGATGWMISSKIQIVSPAASTGQRWFKKFVRKAQSPFSARFLQSFLTTYPLKVEQVTIEDGQRAAELWRQGTPLSLADRFCLALGQRLRIPVVTADKEWSKVDVAIRVIQIRD</sequence>
<organism evidence="2 3">
    <name type="scientific">Candidatus Synechococcus spongiarum</name>
    <dbReference type="NCBI Taxonomy" id="431041"/>
    <lineage>
        <taxon>Bacteria</taxon>
        <taxon>Bacillati</taxon>
        <taxon>Cyanobacteriota</taxon>
        <taxon>Cyanophyceae</taxon>
        <taxon>Synechococcales</taxon>
        <taxon>Synechococcaceae</taxon>
        <taxon>Synechococcus</taxon>
    </lineage>
</organism>
<gene>
    <name evidence="2" type="ORF">FLM9_715</name>
</gene>
<dbReference type="Pfam" id="PF01850">
    <property type="entry name" value="PIN"/>
    <property type="match status" value="1"/>
</dbReference>
<dbReference type="SUPFAM" id="SSF88723">
    <property type="entry name" value="PIN domain-like"/>
    <property type="match status" value="1"/>
</dbReference>
<accession>A0A170T844</accession>
<dbReference type="Proteomes" id="UP000182631">
    <property type="component" value="Unassembled WGS sequence"/>
</dbReference>